<dbReference type="PANTHER" id="PTHR30292">
    <property type="entry name" value="UNCHARACTERIZED PROTEIN YBGL-RELATED"/>
    <property type="match status" value="1"/>
</dbReference>
<dbReference type="RefSeq" id="WP_227476116.1">
    <property type="nucleotide sequence ID" value="NZ_JAFMPT010000003.1"/>
</dbReference>
<dbReference type="GO" id="GO:0017168">
    <property type="term" value="F:5-oxoprolinase (ATP-hydrolyzing) activity"/>
    <property type="evidence" value="ECO:0007669"/>
    <property type="project" value="UniProtKB-EC"/>
</dbReference>
<dbReference type="Proteomes" id="UP000778797">
    <property type="component" value="Unassembled WGS sequence"/>
</dbReference>
<dbReference type="NCBIfam" id="NF003814">
    <property type="entry name" value="PRK05406.1-3"/>
    <property type="match status" value="1"/>
</dbReference>
<gene>
    <name evidence="1" type="primary">pxpA</name>
    <name evidence="1" type="ORF">J1C55_03610</name>
</gene>
<sequence>MIYKVDLNCDVGEGVGNEAFLIPNISSCNIACGGHAGDQDTMDTVVKLCKQYNVKAGAHPSFPDKENFGRQPMHMPHNELVNCIIEQIEALKQVLDNNGVELYHIKPHGALYDMASKDEATAKAIVEAMQGYKDKHLYVPYNSVTERLAIEAGLSIIYEGFADRNYNKDLTLVSRALSNAIITDPDEMFSHVHRMVIDKKVRLPNGEDIAIEAKTFCVHGDNPKAIELISALRANLIQSGIEIE</sequence>
<reference evidence="2" key="2">
    <citation type="submission" date="2023-07" db="EMBL/GenBank/DDBJ databases">
        <title>Genome of Winogradskyella sp. E313.</title>
        <authorList>
            <person name="Zhou Y."/>
        </authorList>
    </citation>
    <scope>NUCLEOTIDE SEQUENCE [LARGE SCALE GENOMIC DNA]</scope>
    <source>
        <strain evidence="2">E313</strain>
    </source>
</reference>
<dbReference type="NCBIfam" id="NF003816">
    <property type="entry name" value="PRK05406.1-5"/>
    <property type="match status" value="1"/>
</dbReference>
<dbReference type="Gene3D" id="3.20.20.370">
    <property type="entry name" value="Glycoside hydrolase/deacetylase"/>
    <property type="match status" value="1"/>
</dbReference>
<evidence type="ECO:0000313" key="2">
    <source>
        <dbReference type="Proteomes" id="UP000778797"/>
    </source>
</evidence>
<dbReference type="EMBL" id="JAFMPT010000003">
    <property type="protein sequence ID" value="MCC1483667.1"/>
    <property type="molecule type" value="Genomic_DNA"/>
</dbReference>
<name>A0ABS8ELE5_9FLAO</name>
<comment type="caution">
    <text evidence="1">The sequence shown here is derived from an EMBL/GenBank/DDBJ whole genome shotgun (WGS) entry which is preliminary data.</text>
</comment>
<keyword evidence="2" id="KW-1185">Reference proteome</keyword>
<dbReference type="PANTHER" id="PTHR30292:SF0">
    <property type="entry name" value="5-OXOPROLINASE SUBUNIT A"/>
    <property type="match status" value="1"/>
</dbReference>
<dbReference type="CDD" id="cd10801">
    <property type="entry name" value="LamB_YcsF_like_1"/>
    <property type="match status" value="1"/>
</dbReference>
<dbReference type="Pfam" id="PF03746">
    <property type="entry name" value="LamB_YcsF"/>
    <property type="match status" value="1"/>
</dbReference>
<dbReference type="EC" id="3.5.2.9" evidence="1"/>
<dbReference type="InterPro" id="IPR005501">
    <property type="entry name" value="LamB/YcsF/PxpA-like"/>
</dbReference>
<keyword evidence="1" id="KW-0378">Hydrolase</keyword>
<accession>A0ABS8ELE5</accession>
<reference evidence="2" key="1">
    <citation type="submission" date="2021-03" db="EMBL/GenBank/DDBJ databases">
        <title>Genome of Cognatishimia sp. F0-27.</title>
        <authorList>
            <person name="Ping X."/>
        </authorList>
    </citation>
    <scope>NUCLEOTIDE SEQUENCE [LARGE SCALE GENOMIC DNA]</scope>
    <source>
        <strain evidence="2">E313</strain>
    </source>
</reference>
<protein>
    <submittedName>
        <fullName evidence="1">5-oxoprolinase subunit PxpA</fullName>
        <ecNumber evidence="1">3.5.2.9</ecNumber>
    </submittedName>
</protein>
<proteinExistence type="predicted"/>
<dbReference type="InterPro" id="IPR011330">
    <property type="entry name" value="Glyco_hydro/deAcase_b/a-brl"/>
</dbReference>
<evidence type="ECO:0000313" key="1">
    <source>
        <dbReference type="EMBL" id="MCC1483667.1"/>
    </source>
</evidence>
<dbReference type="SUPFAM" id="SSF88713">
    <property type="entry name" value="Glycoside hydrolase/deacetylase"/>
    <property type="match status" value="1"/>
</dbReference>
<organism evidence="1 2">
    <name type="scientific">Winogradskyella immobilis</name>
    <dbReference type="NCBI Taxonomy" id="2816852"/>
    <lineage>
        <taxon>Bacteria</taxon>
        <taxon>Pseudomonadati</taxon>
        <taxon>Bacteroidota</taxon>
        <taxon>Flavobacteriia</taxon>
        <taxon>Flavobacteriales</taxon>
        <taxon>Flavobacteriaceae</taxon>
        <taxon>Winogradskyella</taxon>
    </lineage>
</organism>